<dbReference type="Gene3D" id="3.40.50.300">
    <property type="entry name" value="P-loop containing nucleotide triphosphate hydrolases"/>
    <property type="match status" value="1"/>
</dbReference>
<dbReference type="InterPro" id="IPR058031">
    <property type="entry name" value="AAA_lid_NorR"/>
</dbReference>
<dbReference type="SMART" id="SM00382">
    <property type="entry name" value="AAA"/>
    <property type="match status" value="1"/>
</dbReference>
<dbReference type="GO" id="GO:0006355">
    <property type="term" value="P:regulation of DNA-templated transcription"/>
    <property type="evidence" value="ECO:0007669"/>
    <property type="project" value="InterPro"/>
</dbReference>
<keyword evidence="2" id="KW-0067">ATP-binding</keyword>
<dbReference type="InterPro" id="IPR027417">
    <property type="entry name" value="P-loop_NTPase"/>
</dbReference>
<evidence type="ECO:0000256" key="3">
    <source>
        <dbReference type="ARBA" id="ARBA00023015"/>
    </source>
</evidence>
<dbReference type="SUPFAM" id="SSF46689">
    <property type="entry name" value="Homeodomain-like"/>
    <property type="match status" value="1"/>
</dbReference>
<sequence length="671" mass="74862">MTLLNKKHHIEKVYSAVAQTNCAMTDSVDAPVLCSWQRSMNQHGIDPADAAQVRILTEREFKEQAEAAEDFLRIARPGVRDLFHQVSAHGYCALLCDHNVTTLDWLGDDQQVREWKKAGLYLGSIWAEEEEGTCAVGTCLVEKRPITIHKGEHYRVINAELTCSAAPILNPFGEMLGLVDISALHSPASKDSQYFALQLVKQTARLIEAAYFYHQFEDQWVLCICNNREMAVVNRTCLLALGGDGIVLAADQTARQQFGGGIYKTMIGRDIEDIFDIKFDQLIDLAGKSEMVWPIRTITNGAYYFATLRSPQAIALKSIQIRPSQKTKVTPPKELSAAEPLSLDLLAGADHRLKEIVTRIKRVLDKNIPILLNGETGTGKEVFARAIHNASSRANKPFVAINCASIPESLIESELFGYKPGAFTGALNKGMQGKIVQSNGGTLFLDEIGDMPTSLQPRLLRVLAEKEITPLGSTSPVPVHLNVICATHRNIQDMVIEGSFREDLFYRLKGISFVLPPLRQRTDLAQLIQMALAIEAKTEIGAISIDKEALNLLTRYDWPGNIRQLRNVLRYALAMSDGDRITSTNLPEEVANQERPALLSHIETSAPKKMQPVPQREQSWSPMEQAERTIILESLKKHQWQVVKAAKEIGIGRSTLYRKIEKYDIVPPNKR</sequence>
<name>A0A1L3GEX1_SYNAC</name>
<dbReference type="Pfam" id="PF25601">
    <property type="entry name" value="AAA_lid_14"/>
    <property type="match status" value="1"/>
</dbReference>
<dbReference type="PANTHER" id="PTHR32071">
    <property type="entry name" value="TRANSCRIPTIONAL REGULATORY PROTEIN"/>
    <property type="match status" value="1"/>
</dbReference>
<keyword evidence="3" id="KW-0805">Transcription regulation</keyword>
<dbReference type="InterPro" id="IPR025944">
    <property type="entry name" value="Sigma_54_int_dom_CS"/>
</dbReference>
<keyword evidence="5" id="KW-0804">Transcription</keyword>
<organism evidence="7 8">
    <name type="scientific">Syntrophotalea acetylenica</name>
    <name type="common">Pelobacter acetylenicus</name>
    <dbReference type="NCBI Taxonomy" id="29542"/>
    <lineage>
        <taxon>Bacteria</taxon>
        <taxon>Pseudomonadati</taxon>
        <taxon>Thermodesulfobacteriota</taxon>
        <taxon>Desulfuromonadia</taxon>
        <taxon>Desulfuromonadales</taxon>
        <taxon>Syntrophotaleaceae</taxon>
        <taxon>Syntrophotalea</taxon>
    </lineage>
</organism>
<dbReference type="AlphaFoldDB" id="A0A1L3GEX1"/>
<evidence type="ECO:0000256" key="5">
    <source>
        <dbReference type="ARBA" id="ARBA00023163"/>
    </source>
</evidence>
<dbReference type="FunFam" id="3.40.50.300:FF:000006">
    <property type="entry name" value="DNA-binding transcriptional regulator NtrC"/>
    <property type="match status" value="1"/>
</dbReference>
<dbReference type="OrthoDB" id="9814761at2"/>
<dbReference type="InterPro" id="IPR003018">
    <property type="entry name" value="GAF"/>
</dbReference>
<accession>A0A1L3GEX1</accession>
<dbReference type="Pfam" id="PF02954">
    <property type="entry name" value="HTH_8"/>
    <property type="match status" value="1"/>
</dbReference>
<dbReference type="EMBL" id="CP015518">
    <property type="protein sequence ID" value="APG24501.1"/>
    <property type="molecule type" value="Genomic_DNA"/>
</dbReference>
<dbReference type="InterPro" id="IPR003593">
    <property type="entry name" value="AAA+_ATPase"/>
</dbReference>
<dbReference type="InterPro" id="IPR002197">
    <property type="entry name" value="HTH_Fis"/>
</dbReference>
<dbReference type="PRINTS" id="PR01590">
    <property type="entry name" value="HTHFIS"/>
</dbReference>
<dbReference type="PANTHER" id="PTHR32071:SF77">
    <property type="entry name" value="TRANSCRIPTIONAL REGULATORY PROTEIN"/>
    <property type="match status" value="1"/>
</dbReference>
<dbReference type="CDD" id="cd00009">
    <property type="entry name" value="AAA"/>
    <property type="match status" value="1"/>
</dbReference>
<dbReference type="Gene3D" id="1.10.10.60">
    <property type="entry name" value="Homeodomain-like"/>
    <property type="match status" value="1"/>
</dbReference>
<evidence type="ECO:0000256" key="4">
    <source>
        <dbReference type="ARBA" id="ARBA00023125"/>
    </source>
</evidence>
<dbReference type="Pfam" id="PF00158">
    <property type="entry name" value="Sigma54_activat"/>
    <property type="match status" value="1"/>
</dbReference>
<dbReference type="InterPro" id="IPR009057">
    <property type="entry name" value="Homeodomain-like_sf"/>
</dbReference>
<dbReference type="InterPro" id="IPR002078">
    <property type="entry name" value="Sigma_54_int"/>
</dbReference>
<gene>
    <name evidence="7" type="ORF">A7E75_05235</name>
</gene>
<dbReference type="InterPro" id="IPR029016">
    <property type="entry name" value="GAF-like_dom_sf"/>
</dbReference>
<dbReference type="GO" id="GO:0005524">
    <property type="term" value="F:ATP binding"/>
    <property type="evidence" value="ECO:0007669"/>
    <property type="project" value="UniProtKB-KW"/>
</dbReference>
<evidence type="ECO:0000259" key="6">
    <source>
        <dbReference type="PROSITE" id="PS50045"/>
    </source>
</evidence>
<proteinExistence type="predicted"/>
<dbReference type="PROSITE" id="PS00688">
    <property type="entry name" value="SIGMA54_INTERACT_3"/>
    <property type="match status" value="1"/>
</dbReference>
<reference evidence="7 8" key="1">
    <citation type="journal article" date="2017" name="Genome Announc.">
        <title>Complete Genome Sequences of Two Acetylene-Fermenting Pelobacter acetylenicus Strains.</title>
        <authorList>
            <person name="Sutton J.M."/>
            <person name="Baesman S.M."/>
            <person name="Fierst J.L."/>
            <person name="Poret-Peterson A.T."/>
            <person name="Oremland R.S."/>
            <person name="Dunlap D.S."/>
            <person name="Akob D.M."/>
        </authorList>
    </citation>
    <scope>NUCLEOTIDE SEQUENCE [LARGE SCALE GENOMIC DNA]</scope>
    <source>
        <strain evidence="7 8">DSM 3247</strain>
    </source>
</reference>
<dbReference type="InterPro" id="IPR025662">
    <property type="entry name" value="Sigma_54_int_dom_ATP-bd_1"/>
</dbReference>
<protein>
    <recommendedName>
        <fullName evidence="6">Sigma-54 factor interaction domain-containing protein</fullName>
    </recommendedName>
</protein>
<dbReference type="Pfam" id="PF01590">
    <property type="entry name" value="GAF"/>
    <property type="match status" value="1"/>
</dbReference>
<keyword evidence="4" id="KW-0238">DNA-binding</keyword>
<dbReference type="Gene3D" id="3.30.450.40">
    <property type="match status" value="1"/>
</dbReference>
<dbReference type="InterPro" id="IPR025943">
    <property type="entry name" value="Sigma_54_int_dom_ATP-bd_2"/>
</dbReference>
<evidence type="ECO:0000313" key="7">
    <source>
        <dbReference type="EMBL" id="APG24501.1"/>
    </source>
</evidence>
<dbReference type="Gene3D" id="1.10.8.60">
    <property type="match status" value="1"/>
</dbReference>
<dbReference type="GO" id="GO:0043565">
    <property type="term" value="F:sequence-specific DNA binding"/>
    <property type="evidence" value="ECO:0007669"/>
    <property type="project" value="InterPro"/>
</dbReference>
<dbReference type="PROSITE" id="PS50045">
    <property type="entry name" value="SIGMA54_INTERACT_4"/>
    <property type="match status" value="1"/>
</dbReference>
<dbReference type="SUPFAM" id="SSF55781">
    <property type="entry name" value="GAF domain-like"/>
    <property type="match status" value="1"/>
</dbReference>
<dbReference type="SUPFAM" id="SSF52540">
    <property type="entry name" value="P-loop containing nucleoside triphosphate hydrolases"/>
    <property type="match status" value="1"/>
</dbReference>
<feature type="domain" description="Sigma-54 factor interaction" evidence="6">
    <location>
        <begin position="346"/>
        <end position="574"/>
    </location>
</feature>
<keyword evidence="1" id="KW-0547">Nucleotide-binding</keyword>
<evidence type="ECO:0000256" key="2">
    <source>
        <dbReference type="ARBA" id="ARBA00022840"/>
    </source>
</evidence>
<dbReference type="Proteomes" id="UP000182264">
    <property type="component" value="Chromosome"/>
</dbReference>
<evidence type="ECO:0000256" key="1">
    <source>
        <dbReference type="ARBA" id="ARBA00022741"/>
    </source>
</evidence>
<keyword evidence="8" id="KW-1185">Reference proteome</keyword>
<dbReference type="PROSITE" id="PS00676">
    <property type="entry name" value="SIGMA54_INTERACT_2"/>
    <property type="match status" value="1"/>
</dbReference>
<evidence type="ECO:0000313" key="8">
    <source>
        <dbReference type="Proteomes" id="UP000182264"/>
    </source>
</evidence>
<dbReference type="PROSITE" id="PS00675">
    <property type="entry name" value="SIGMA54_INTERACT_1"/>
    <property type="match status" value="1"/>
</dbReference>